<sequence>TYQSAEADMLESLDWRVWEDDKGIDEEIIDQSRSDVGHVPTGSILILISRDDGFVDLIDELKTQGVRIYLISPEFPNQELINKVSRRRWIQWERNDFLLLPIRY</sequence>
<dbReference type="InterPro" id="IPR021139">
    <property type="entry name" value="NYN"/>
</dbReference>
<dbReference type="Gene3D" id="3.40.50.1010">
    <property type="entry name" value="5'-nuclease"/>
    <property type="match status" value="1"/>
</dbReference>
<dbReference type="EMBL" id="BARU01034551">
    <property type="protein sequence ID" value="GAH64876.1"/>
    <property type="molecule type" value="Genomic_DNA"/>
</dbReference>
<proteinExistence type="predicted"/>
<organism evidence="2">
    <name type="scientific">marine sediment metagenome</name>
    <dbReference type="NCBI Taxonomy" id="412755"/>
    <lineage>
        <taxon>unclassified sequences</taxon>
        <taxon>metagenomes</taxon>
        <taxon>ecological metagenomes</taxon>
    </lineage>
</organism>
<gene>
    <name evidence="2" type="ORF">S03H2_54213</name>
</gene>
<name>X1H3W4_9ZZZZ</name>
<protein>
    <recommendedName>
        <fullName evidence="1">NYN domain-containing protein</fullName>
    </recommendedName>
</protein>
<accession>X1H3W4</accession>
<dbReference type="Pfam" id="PF01936">
    <property type="entry name" value="NYN"/>
    <property type="match status" value="1"/>
</dbReference>
<reference evidence="2" key="1">
    <citation type="journal article" date="2014" name="Front. Microbiol.">
        <title>High frequency of phylogenetically diverse reductive dehalogenase-homologous genes in deep subseafloor sedimentary metagenomes.</title>
        <authorList>
            <person name="Kawai M."/>
            <person name="Futagami T."/>
            <person name="Toyoda A."/>
            <person name="Takaki Y."/>
            <person name="Nishi S."/>
            <person name="Hori S."/>
            <person name="Arai W."/>
            <person name="Tsubouchi T."/>
            <person name="Morono Y."/>
            <person name="Uchiyama I."/>
            <person name="Ito T."/>
            <person name="Fujiyama A."/>
            <person name="Inagaki F."/>
            <person name="Takami H."/>
        </authorList>
    </citation>
    <scope>NUCLEOTIDE SEQUENCE</scope>
    <source>
        <strain evidence="2">Expedition CK06-06</strain>
    </source>
</reference>
<dbReference type="AlphaFoldDB" id="X1H3W4"/>
<evidence type="ECO:0000313" key="2">
    <source>
        <dbReference type="EMBL" id="GAH64876.1"/>
    </source>
</evidence>
<dbReference type="GO" id="GO:0004540">
    <property type="term" value="F:RNA nuclease activity"/>
    <property type="evidence" value="ECO:0007669"/>
    <property type="project" value="InterPro"/>
</dbReference>
<evidence type="ECO:0000259" key="1">
    <source>
        <dbReference type="Pfam" id="PF01936"/>
    </source>
</evidence>
<feature type="non-terminal residue" evidence="2">
    <location>
        <position position="1"/>
    </location>
</feature>
<feature type="domain" description="NYN" evidence="1">
    <location>
        <begin position="43"/>
        <end position="85"/>
    </location>
</feature>
<comment type="caution">
    <text evidence="2">The sequence shown here is derived from an EMBL/GenBank/DDBJ whole genome shotgun (WGS) entry which is preliminary data.</text>
</comment>